<name>A0A2T3J784_9GAMM</name>
<sequence>MITELSVNGIIGYYLSASTKSFFERDTAKGLPVADLRFYIHSFMRIIFLPHKRIEKTTLIDSYYKC</sequence>
<comment type="caution">
    <text evidence="1">The sequence shown here is derived from an EMBL/GenBank/DDBJ whole genome shotgun (WGS) entry which is preliminary data.</text>
</comment>
<gene>
    <name evidence="1" type="ORF">C9J12_26420</name>
</gene>
<dbReference type="AlphaFoldDB" id="A0A2T3J784"/>
<evidence type="ECO:0000313" key="2">
    <source>
        <dbReference type="Proteomes" id="UP000240987"/>
    </source>
</evidence>
<protein>
    <submittedName>
        <fullName evidence="1">Uncharacterized protein</fullName>
    </submittedName>
</protein>
<keyword evidence="2" id="KW-1185">Reference proteome</keyword>
<reference evidence="1 2" key="1">
    <citation type="submission" date="2018-01" db="EMBL/GenBank/DDBJ databases">
        <title>Whole genome sequencing of Histamine producing bacteria.</title>
        <authorList>
            <person name="Butler K."/>
        </authorList>
    </citation>
    <scope>NUCLEOTIDE SEQUENCE [LARGE SCALE GENOMIC DNA]</scope>
    <source>
        <strain evidence="1 2">JCM 12947</strain>
    </source>
</reference>
<dbReference type="EMBL" id="PYMJ01000046">
    <property type="protein sequence ID" value="PSU44619.1"/>
    <property type="molecule type" value="Genomic_DNA"/>
</dbReference>
<proteinExistence type="predicted"/>
<evidence type="ECO:0000313" key="1">
    <source>
        <dbReference type="EMBL" id="PSU44619.1"/>
    </source>
</evidence>
<organism evidence="1 2">
    <name type="scientific">Photobacterium frigidiphilum</name>
    <dbReference type="NCBI Taxonomy" id="264736"/>
    <lineage>
        <taxon>Bacteria</taxon>
        <taxon>Pseudomonadati</taxon>
        <taxon>Pseudomonadota</taxon>
        <taxon>Gammaproteobacteria</taxon>
        <taxon>Vibrionales</taxon>
        <taxon>Vibrionaceae</taxon>
        <taxon>Photobacterium</taxon>
    </lineage>
</organism>
<accession>A0A2T3J784</accession>
<dbReference type="Proteomes" id="UP000240987">
    <property type="component" value="Unassembled WGS sequence"/>
</dbReference>